<dbReference type="Pfam" id="PF00733">
    <property type="entry name" value="Asn_synthase"/>
    <property type="match status" value="1"/>
</dbReference>
<dbReference type="Proteomes" id="UP000199137">
    <property type="component" value="Unassembled WGS sequence"/>
</dbReference>
<accession>A0A1I5DYA8</accession>
<name>A0A1I5DYA8_9PSEU</name>
<evidence type="ECO:0000259" key="1">
    <source>
        <dbReference type="Pfam" id="PF00733"/>
    </source>
</evidence>
<dbReference type="SUPFAM" id="SSF52402">
    <property type="entry name" value="Adenine nucleotide alpha hydrolases-like"/>
    <property type="match status" value="1"/>
</dbReference>
<protein>
    <submittedName>
        <fullName evidence="2">Asparagine synthase (Glutamine-hydrolysing)</fullName>
    </submittedName>
</protein>
<proteinExistence type="predicted"/>
<sequence>MLSFRLALADLTRPEWHWDTDRWRSGESWVQPISHPALRHEIDHDARATTILVRDLVSPVTLAGPALHAGGCDTIADTARGDALLMHLQPGRITLTAGIGGTSPLYLAADGEVLHGTWDLPVLRRLTRPSQLRDRAVARALTRRHRYSSDTLFTEVTMLTERAIATFTTAGVQFAYPPPAEHVTHARELRPGADPRDGLAYLLTEALQPWCTSGAGIGLELSGGLDSATVAVAAHQLGAPALRTFGLVVEGALGAEQHRRRVEITDRVGATDDVLRAHEHAPFCVGGVRTSGTAHDPRGEFYREAFEALADRAAHRGVTIMLTGNGGDEIMAPRIDELPPPPPQSLAEVSWLGPRTLDAVAAIDENLAPSAVLPTPTLMGFAIHHPAYLRGGIWPVTPFTHPRLVRFAEQLPLEVRRGKKLYRDFLTRAGLSPFVTHPKRTEHFRDLMQHGLRRHGLLVAERLLADGMLLADHGFIDPDALQRIVRDAHQSATVPSVLCDTLVLEVGLRSLAAPDTAPVA</sequence>
<dbReference type="InterPro" id="IPR001962">
    <property type="entry name" value="Asn_synthase"/>
</dbReference>
<dbReference type="GO" id="GO:0006529">
    <property type="term" value="P:asparagine biosynthetic process"/>
    <property type="evidence" value="ECO:0007669"/>
    <property type="project" value="InterPro"/>
</dbReference>
<organism evidence="2 3">
    <name type="scientific">Amycolatopsis rubida</name>
    <dbReference type="NCBI Taxonomy" id="112413"/>
    <lineage>
        <taxon>Bacteria</taxon>
        <taxon>Bacillati</taxon>
        <taxon>Actinomycetota</taxon>
        <taxon>Actinomycetes</taxon>
        <taxon>Pseudonocardiales</taxon>
        <taxon>Pseudonocardiaceae</taxon>
        <taxon>Amycolatopsis</taxon>
    </lineage>
</organism>
<evidence type="ECO:0000313" key="3">
    <source>
        <dbReference type="Proteomes" id="UP000199137"/>
    </source>
</evidence>
<dbReference type="AlphaFoldDB" id="A0A1I5DYA8"/>
<reference evidence="2 3" key="1">
    <citation type="submission" date="2016-10" db="EMBL/GenBank/DDBJ databases">
        <authorList>
            <person name="de Groot N.N."/>
        </authorList>
    </citation>
    <scope>NUCLEOTIDE SEQUENCE [LARGE SCALE GENOMIC DNA]</scope>
    <source>
        <strain evidence="2 3">DSM 44637</strain>
    </source>
</reference>
<feature type="domain" description="Asparagine synthetase" evidence="1">
    <location>
        <begin position="200"/>
        <end position="332"/>
    </location>
</feature>
<gene>
    <name evidence="2" type="ORF">SAMN05421854_101403</name>
</gene>
<evidence type="ECO:0000313" key="2">
    <source>
        <dbReference type="EMBL" id="SFO04050.1"/>
    </source>
</evidence>
<dbReference type="STRING" id="112413.SAMN05421854_101403"/>
<dbReference type="Gene3D" id="3.40.50.620">
    <property type="entry name" value="HUPs"/>
    <property type="match status" value="1"/>
</dbReference>
<dbReference type="InterPro" id="IPR014729">
    <property type="entry name" value="Rossmann-like_a/b/a_fold"/>
</dbReference>
<dbReference type="RefSeq" id="WP_093572000.1">
    <property type="nucleotide sequence ID" value="NZ_FOWC01000001.1"/>
</dbReference>
<dbReference type="GO" id="GO:0004066">
    <property type="term" value="F:asparagine synthase (glutamine-hydrolyzing) activity"/>
    <property type="evidence" value="ECO:0007669"/>
    <property type="project" value="InterPro"/>
</dbReference>
<dbReference type="OrthoDB" id="5933081at2"/>
<dbReference type="EMBL" id="FOWC01000001">
    <property type="protein sequence ID" value="SFO04050.1"/>
    <property type="molecule type" value="Genomic_DNA"/>
</dbReference>